<proteinExistence type="predicted"/>
<name>A0A6N8JI68_9BACT</name>
<dbReference type="EMBL" id="WRXO01000010">
    <property type="protein sequence ID" value="MVT44046.1"/>
    <property type="molecule type" value="Genomic_DNA"/>
</dbReference>
<reference evidence="1 2" key="1">
    <citation type="submission" date="2019-12" db="EMBL/GenBank/DDBJ databases">
        <title>The draft genomic sequence of strain Chitinophaga oryziterrae JCM 16595.</title>
        <authorList>
            <person name="Zhang X."/>
        </authorList>
    </citation>
    <scope>NUCLEOTIDE SEQUENCE [LARGE SCALE GENOMIC DNA]</scope>
    <source>
        <strain evidence="1 2">JCM 16595</strain>
    </source>
</reference>
<gene>
    <name evidence="1" type="ORF">GO495_25860</name>
</gene>
<sequence length="275" mass="31238">MKKIIVFLSIVLCSACSKNESLVYNSSDNIYFDFTPDIKDDKADSLVYSFAYSIGKELDTVFIPVRISGIRQKKDRKFSVGIIDTSTTAVASLHYQPLEKEYTIPADSGICLLPIILLNKDTALKTKSVIIYLSLQASADLGISFKELRTGFVKLSNKLEKPTWWDVWIGELGAYSRVKHELFIRAAGTTTLSASQADYMETPKTLYYIRRFKSFLQDPFKWVGDYPEAGFVITLEADGNYYFYSSGNPDNKYLLEKNASDGKYYFKDEYGNRIV</sequence>
<organism evidence="1 2">
    <name type="scientific">Chitinophaga oryziterrae</name>
    <dbReference type="NCBI Taxonomy" id="1031224"/>
    <lineage>
        <taxon>Bacteria</taxon>
        <taxon>Pseudomonadati</taxon>
        <taxon>Bacteroidota</taxon>
        <taxon>Chitinophagia</taxon>
        <taxon>Chitinophagales</taxon>
        <taxon>Chitinophagaceae</taxon>
        <taxon>Chitinophaga</taxon>
    </lineage>
</organism>
<dbReference type="Pfam" id="PF16132">
    <property type="entry name" value="DUF4843"/>
    <property type="match status" value="1"/>
</dbReference>
<accession>A0A6N8JI68</accession>
<protein>
    <submittedName>
        <fullName evidence="1">DUF4843 domain-containing protein</fullName>
    </submittedName>
</protein>
<dbReference type="AlphaFoldDB" id="A0A6N8JI68"/>
<comment type="caution">
    <text evidence="1">The sequence shown here is derived from an EMBL/GenBank/DDBJ whole genome shotgun (WGS) entry which is preliminary data.</text>
</comment>
<evidence type="ECO:0000313" key="2">
    <source>
        <dbReference type="Proteomes" id="UP000468388"/>
    </source>
</evidence>
<dbReference type="Proteomes" id="UP000468388">
    <property type="component" value="Unassembled WGS sequence"/>
</dbReference>
<dbReference type="InterPro" id="IPR032299">
    <property type="entry name" value="DUF4843"/>
</dbReference>
<evidence type="ECO:0000313" key="1">
    <source>
        <dbReference type="EMBL" id="MVT44046.1"/>
    </source>
</evidence>
<dbReference type="OrthoDB" id="1094829at2"/>
<keyword evidence="2" id="KW-1185">Reference proteome</keyword>
<dbReference type="RefSeq" id="WP_157302862.1">
    <property type="nucleotide sequence ID" value="NZ_BAAAZB010000021.1"/>
</dbReference>